<keyword evidence="2" id="KW-1185">Reference proteome</keyword>
<accession>A0ACA9Y3E4</accession>
<dbReference type="EMBL" id="CALSDN010000002">
    <property type="protein sequence ID" value="CAH6719494.1"/>
    <property type="molecule type" value="Genomic_DNA"/>
</dbReference>
<sequence length="1237" mass="142860">MNYQRSNNYRPYPPSTNQPKTNGYGQPTAQSSPNSSMGSPYNARPPYPMGSPNLPQQRQFTPQTMASRDSLNDRTMIAQKIKDDCYSKFIKDNGQNVREITYLTHLVIQEYSQFSSSPPPNNLPPNQMGSVKERILVICTKFSGRVLLQKGKFNDQKGVYQIGRTWDLDELRAISRAGMDGFILSLNKDYFWRSNEGSERINRFTRHLTKTYGSFTGKYPLLNGFSLQEYELPEIPVKKSFSNTNASQEILNPQPDAQLLKSKSIKRKNLPNPILPVEPQMRKTSQSSFTFTPNPVPAPPVNTTNPSTPSKPNDLYKDMDFTSNGKLPMKPMKVLDRSPNMSQISQSTFDDISSKDAFESSTPPPVTPTSHPYRQTEEINDSQSFIFDEPAPVPQPPQPNQTRKVSDRLEENAALSRHLEKRLSKPNSDFGIEEASDSDEDKKTINESIDEVSELSNVQVKKSPTRQRINFDAIDSSIAEIEDFMDSQLNFDKGDEDKEVIVIESEESDRSFSMTESEITSENTEINETEDLNIQKNEVEKDAEIEELLEEIQWGVFDSSDELVKKMNNELNKIKYNNVKELINLDFSGNSMKNDLTTSLGEVENLNHIFKRMEIDLKNLTGEINSIENNSQGLQVKSINKKSLFNDLKSILDKISLNANDLSLIENFKEFENINKVEILEVQVAKLFNALETIDNDGLNRLNEMNSLKQFRSNYQQVSNKFIKHFMSFIKQQFSSIIHKLSDSDRINSKTIINELNKLIVYSSFTYFIKEISGNDFNELKFFVNDVLSEFMEKFLQRRIKNIKYTTPTISNVNTEGLKKSRTLRLRKDKLIGKLGFDDSRERSEKSEKPESTDDSKLTFVTSNTIEDIKVIIELVSETKELSVILTNFLGDFFHYDSGDFHDYLNNKPIEKRFLNEETNHYSNEIISNLNTVFGNYINLFIKKIVPVEYNIPLILDYLEKLTTLNNQEFFVMNFLKKLMEKFKNLWSKFIKNLIDAINKSVIHGKSGILPSIKNINQLFHLLESVLDKNHLENESVNSLLNKSYKDIIDSCINLFTRDDPLLKNNEFDEKERNYRNISILQNIFSISEQLSIYNNPRTSRFKSQIEVVFRQVQEVYFGRLLSQNLGKLVDMISTYETLSETVRAKKYSKKVIRTSLSNYSVKDLNPRVVQIRKKLEKHFLSGSSMFERDLLDRLWYDMEKQFVKIFSDLDKILDTHHDIDYHVSKQEIHSIFRSAT</sequence>
<gene>
    <name evidence="1" type="ORF">CLIB1444_02S09846</name>
</gene>
<proteinExistence type="predicted"/>
<evidence type="ECO:0000313" key="1">
    <source>
        <dbReference type="EMBL" id="CAH6719494.1"/>
    </source>
</evidence>
<reference evidence="1" key="1">
    <citation type="submission" date="2022-06" db="EMBL/GenBank/DDBJ databases">
        <authorList>
            <person name="Legras J.-L."/>
            <person name="Devillers H."/>
            <person name="Grondin C."/>
        </authorList>
    </citation>
    <scope>NUCLEOTIDE SEQUENCE</scope>
    <source>
        <strain evidence="1">CLIB 1444</strain>
    </source>
</reference>
<name>A0ACA9Y3E4_9ASCO</name>
<organism evidence="1 2">
    <name type="scientific">[Candida] jaroonii</name>
    <dbReference type="NCBI Taxonomy" id="467808"/>
    <lineage>
        <taxon>Eukaryota</taxon>
        <taxon>Fungi</taxon>
        <taxon>Dikarya</taxon>
        <taxon>Ascomycota</taxon>
        <taxon>Saccharomycotina</taxon>
        <taxon>Pichiomycetes</taxon>
        <taxon>Debaryomycetaceae</taxon>
        <taxon>Yamadazyma</taxon>
    </lineage>
</organism>
<evidence type="ECO:0000313" key="2">
    <source>
        <dbReference type="Proteomes" id="UP001152531"/>
    </source>
</evidence>
<protein>
    <submittedName>
        <fullName evidence="1">Uncharacterized protein</fullName>
    </submittedName>
</protein>
<dbReference type="Proteomes" id="UP001152531">
    <property type="component" value="Unassembled WGS sequence"/>
</dbReference>
<comment type="caution">
    <text evidence="1">The sequence shown here is derived from an EMBL/GenBank/DDBJ whole genome shotgun (WGS) entry which is preliminary data.</text>
</comment>